<comment type="caution">
    <text evidence="1">The sequence shown here is derived from an EMBL/GenBank/DDBJ whole genome shotgun (WGS) entry which is preliminary data.</text>
</comment>
<evidence type="ECO:0000313" key="1">
    <source>
        <dbReference type="EMBL" id="GBM66083.1"/>
    </source>
</evidence>
<sequence>MTDMLAKEAIPSNQSEKLNIPVPKSSLKRELREWAIQEWQKEWENAAGGRSTYKIHSKVSIKTKNWSRELTLFFTGHGPFPSYLRRFHLHHSKFCTCSLTGTPSLCHSLSTYQRVPHDSPILKQHYPLLSLCYQ</sequence>
<keyword evidence="2" id="KW-1185">Reference proteome</keyword>
<dbReference type="AlphaFoldDB" id="A0A4Y2HLY3"/>
<name>A0A4Y2HLY3_ARAVE</name>
<dbReference type="OrthoDB" id="6437277at2759"/>
<organism evidence="1 2">
    <name type="scientific">Araneus ventricosus</name>
    <name type="common">Orbweaver spider</name>
    <name type="synonym">Epeira ventricosa</name>
    <dbReference type="NCBI Taxonomy" id="182803"/>
    <lineage>
        <taxon>Eukaryota</taxon>
        <taxon>Metazoa</taxon>
        <taxon>Ecdysozoa</taxon>
        <taxon>Arthropoda</taxon>
        <taxon>Chelicerata</taxon>
        <taxon>Arachnida</taxon>
        <taxon>Araneae</taxon>
        <taxon>Araneomorphae</taxon>
        <taxon>Entelegynae</taxon>
        <taxon>Araneoidea</taxon>
        <taxon>Araneidae</taxon>
        <taxon>Araneus</taxon>
    </lineage>
</organism>
<dbReference type="Proteomes" id="UP000499080">
    <property type="component" value="Unassembled WGS sequence"/>
</dbReference>
<proteinExistence type="predicted"/>
<gene>
    <name evidence="1" type="ORF">AVEN_177134_1</name>
</gene>
<dbReference type="EMBL" id="BGPR01002006">
    <property type="protein sequence ID" value="GBM66083.1"/>
    <property type="molecule type" value="Genomic_DNA"/>
</dbReference>
<evidence type="ECO:0000313" key="2">
    <source>
        <dbReference type="Proteomes" id="UP000499080"/>
    </source>
</evidence>
<protein>
    <submittedName>
        <fullName evidence="1">Uncharacterized protein</fullName>
    </submittedName>
</protein>
<reference evidence="1 2" key="1">
    <citation type="journal article" date="2019" name="Sci. Rep.">
        <title>Orb-weaving spider Araneus ventricosus genome elucidates the spidroin gene catalogue.</title>
        <authorList>
            <person name="Kono N."/>
            <person name="Nakamura H."/>
            <person name="Ohtoshi R."/>
            <person name="Moran D.A.P."/>
            <person name="Shinohara A."/>
            <person name="Yoshida Y."/>
            <person name="Fujiwara M."/>
            <person name="Mori M."/>
            <person name="Tomita M."/>
            <person name="Arakawa K."/>
        </authorList>
    </citation>
    <scope>NUCLEOTIDE SEQUENCE [LARGE SCALE GENOMIC DNA]</scope>
</reference>
<accession>A0A4Y2HLY3</accession>